<reference evidence="15 16" key="1">
    <citation type="journal article" date="2019" name="Nat. Microbiol.">
        <title>Mediterranean grassland soil C-N compound turnover is dependent on rainfall and depth, and is mediated by genomically divergent microorganisms.</title>
        <authorList>
            <person name="Diamond S."/>
            <person name="Andeer P.F."/>
            <person name="Li Z."/>
            <person name="Crits-Christoph A."/>
            <person name="Burstein D."/>
            <person name="Anantharaman K."/>
            <person name="Lane K.R."/>
            <person name="Thomas B.C."/>
            <person name="Pan C."/>
            <person name="Northen T.R."/>
            <person name="Banfield J.F."/>
        </authorList>
    </citation>
    <scope>NUCLEOTIDE SEQUENCE [LARGE SCALE GENOMIC DNA]</scope>
    <source>
        <strain evidence="15">NP_4</strain>
    </source>
</reference>
<dbReference type="CDD" id="cd06158">
    <property type="entry name" value="S2P-M50_like_1"/>
    <property type="match status" value="1"/>
</dbReference>
<keyword evidence="5 15" id="KW-0645">Protease</keyword>
<accession>A0A537LF09</accession>
<feature type="transmembrane region" description="Helical" evidence="13">
    <location>
        <begin position="88"/>
        <end position="106"/>
    </location>
</feature>
<evidence type="ECO:0000313" key="15">
    <source>
        <dbReference type="EMBL" id="TMJ06603.1"/>
    </source>
</evidence>
<evidence type="ECO:0000256" key="12">
    <source>
        <dbReference type="ARBA" id="ARBA00023136"/>
    </source>
</evidence>
<gene>
    <name evidence="15" type="ORF">E6H01_01200</name>
</gene>
<dbReference type="GO" id="GO:0006508">
    <property type="term" value="P:proteolysis"/>
    <property type="evidence" value="ECO:0007669"/>
    <property type="project" value="UniProtKB-KW"/>
</dbReference>
<dbReference type="PANTHER" id="PTHR35864">
    <property type="entry name" value="ZINC METALLOPROTEASE MJ0611-RELATED"/>
    <property type="match status" value="1"/>
</dbReference>
<evidence type="ECO:0000256" key="2">
    <source>
        <dbReference type="ARBA" id="ARBA00004651"/>
    </source>
</evidence>
<keyword evidence="6 13" id="KW-0812">Transmembrane</keyword>
<comment type="cofactor">
    <cofactor evidence="1">
        <name>Zn(2+)</name>
        <dbReference type="ChEBI" id="CHEBI:29105"/>
    </cofactor>
</comment>
<evidence type="ECO:0000256" key="8">
    <source>
        <dbReference type="ARBA" id="ARBA00022801"/>
    </source>
</evidence>
<proteinExistence type="inferred from homology"/>
<comment type="similarity">
    <text evidence="3">Belongs to the peptidase M50B family.</text>
</comment>
<dbReference type="InterPro" id="IPR052348">
    <property type="entry name" value="Metallopeptidase_M50B"/>
</dbReference>
<protein>
    <submittedName>
        <fullName evidence="15">Site-2 protease family protein</fullName>
    </submittedName>
</protein>
<evidence type="ECO:0000259" key="14">
    <source>
        <dbReference type="Pfam" id="PF02163"/>
    </source>
</evidence>
<comment type="subcellular location">
    <subcellularLocation>
        <location evidence="2">Cell membrane</location>
        <topology evidence="2">Multi-pass membrane protein</topology>
    </subcellularLocation>
</comment>
<dbReference type="InterPro" id="IPR008915">
    <property type="entry name" value="Peptidase_M50"/>
</dbReference>
<evidence type="ECO:0000256" key="4">
    <source>
        <dbReference type="ARBA" id="ARBA00022475"/>
    </source>
</evidence>
<feature type="transmembrane region" description="Helical" evidence="13">
    <location>
        <begin position="127"/>
        <end position="146"/>
    </location>
</feature>
<comment type="caution">
    <text evidence="15">The sequence shown here is derived from an EMBL/GenBank/DDBJ whole genome shotgun (WGS) entry which is preliminary data.</text>
</comment>
<keyword evidence="4" id="KW-1003">Cell membrane</keyword>
<keyword evidence="7" id="KW-0479">Metal-binding</keyword>
<dbReference type="Pfam" id="PF02163">
    <property type="entry name" value="Peptidase_M50"/>
    <property type="match status" value="1"/>
</dbReference>
<evidence type="ECO:0000313" key="16">
    <source>
        <dbReference type="Proteomes" id="UP000319353"/>
    </source>
</evidence>
<keyword evidence="8" id="KW-0378">Hydrolase</keyword>
<evidence type="ECO:0000256" key="11">
    <source>
        <dbReference type="ARBA" id="ARBA00023049"/>
    </source>
</evidence>
<evidence type="ECO:0000256" key="3">
    <source>
        <dbReference type="ARBA" id="ARBA00007931"/>
    </source>
</evidence>
<feature type="transmembrane region" description="Helical" evidence="13">
    <location>
        <begin position="47"/>
        <end position="68"/>
    </location>
</feature>
<dbReference type="GO" id="GO:0046872">
    <property type="term" value="F:metal ion binding"/>
    <property type="evidence" value="ECO:0007669"/>
    <property type="project" value="UniProtKB-KW"/>
</dbReference>
<evidence type="ECO:0000256" key="13">
    <source>
        <dbReference type="SAM" id="Phobius"/>
    </source>
</evidence>
<evidence type="ECO:0000256" key="1">
    <source>
        <dbReference type="ARBA" id="ARBA00001947"/>
    </source>
</evidence>
<feature type="domain" description="Peptidase M50" evidence="14">
    <location>
        <begin position="117"/>
        <end position="160"/>
    </location>
</feature>
<dbReference type="Proteomes" id="UP000319353">
    <property type="component" value="Unassembled WGS sequence"/>
</dbReference>
<evidence type="ECO:0000256" key="10">
    <source>
        <dbReference type="ARBA" id="ARBA00022989"/>
    </source>
</evidence>
<evidence type="ECO:0000256" key="6">
    <source>
        <dbReference type="ARBA" id="ARBA00022692"/>
    </source>
</evidence>
<keyword evidence="10 13" id="KW-1133">Transmembrane helix</keyword>
<keyword evidence="11" id="KW-0482">Metalloprotease</keyword>
<dbReference type="GO" id="GO:0005886">
    <property type="term" value="C:plasma membrane"/>
    <property type="evidence" value="ECO:0007669"/>
    <property type="project" value="UniProtKB-SubCell"/>
</dbReference>
<dbReference type="PANTHER" id="PTHR35864:SF1">
    <property type="entry name" value="ZINC METALLOPROTEASE YWHC-RELATED"/>
    <property type="match status" value="1"/>
</dbReference>
<dbReference type="GO" id="GO:0008237">
    <property type="term" value="F:metallopeptidase activity"/>
    <property type="evidence" value="ECO:0007669"/>
    <property type="project" value="UniProtKB-KW"/>
</dbReference>
<dbReference type="EMBL" id="VBAL01000011">
    <property type="protein sequence ID" value="TMJ06603.1"/>
    <property type="molecule type" value="Genomic_DNA"/>
</dbReference>
<feature type="transmembrane region" description="Helical" evidence="13">
    <location>
        <begin position="6"/>
        <end position="26"/>
    </location>
</feature>
<dbReference type="InterPro" id="IPR044537">
    <property type="entry name" value="Rip2-like"/>
</dbReference>
<feature type="transmembrane region" description="Helical" evidence="13">
    <location>
        <begin position="173"/>
        <end position="192"/>
    </location>
</feature>
<evidence type="ECO:0000256" key="7">
    <source>
        <dbReference type="ARBA" id="ARBA00022723"/>
    </source>
</evidence>
<evidence type="ECO:0000256" key="5">
    <source>
        <dbReference type="ARBA" id="ARBA00022670"/>
    </source>
</evidence>
<organism evidence="15 16">
    <name type="scientific">Candidatus Segetimicrobium genomatis</name>
    <dbReference type="NCBI Taxonomy" id="2569760"/>
    <lineage>
        <taxon>Bacteria</taxon>
        <taxon>Bacillati</taxon>
        <taxon>Candidatus Sysuimicrobiota</taxon>
        <taxon>Candidatus Sysuimicrobiia</taxon>
        <taxon>Candidatus Sysuimicrobiales</taxon>
        <taxon>Candidatus Segetimicrobiaceae</taxon>
        <taxon>Candidatus Segetimicrobium</taxon>
    </lineage>
</organism>
<name>A0A537LF09_9BACT</name>
<sequence length="209" mass="22669">MLGIDVSVLPYVAVALIVAATVHEYAHAYVADRLGDPTPRAQGRLTLNPLAHLDPVGSLLILLLGFGYAKPVPINPTNFRDWRRDTMLVAVAGPLANITLLFILGVPYKLGLLETTGAAAVLPFSRLLLVMLRINAMLAVFNLIPIPPLDGSKILMGLLPPAQAVSYARLQPYGTWILILLVFTNVLSYVLIGPMRWLVEQATGSGFFF</sequence>
<evidence type="ECO:0000256" key="9">
    <source>
        <dbReference type="ARBA" id="ARBA00022833"/>
    </source>
</evidence>
<dbReference type="AlphaFoldDB" id="A0A537LF09"/>
<keyword evidence="12 13" id="KW-0472">Membrane</keyword>
<keyword evidence="9" id="KW-0862">Zinc</keyword>